<sequence>MVVFQDLPFDVVCLIIGYLPIRSILHLHQVSKHLQRITHERSIWSQAYHISSLVRPQGPFPWQTAKTLESILVRSARLTLNWPPNPDAAPVHTRARVINAGADVPMMLTSKLLCGRWLLVLSGLRQIVCYDLDRAENSTANEPFSIVYEPEAETAWIVSFEIAIPLANIDADRVPCLFLAVVVHQYAGLLLPKVRTLYKTDFAEGTFGTFLLLSQANTEFTDTRLIIGPRLLAMYEPAAIPQHAIFIDIDTYRCYKFPQQTITDAEIQLHQTVGESYCFKFQEIFTTSTHVLLFRRYGKRGVGYRSRDDGMYIEAYKVPSSQEHDRSDLPNAALQSVVKTLHLSHATVLTDKDPFTDIYPQGMKDKDRKFPDFTLLRDSTFNRFTGTTRINFASVSKEYLCVIVLRLDPGPYGSGSVTLEPSKNIIHIGKRRYPLPITIQPSFNGHTRGLGIYPVDPRRCVIALEIDDEANTQTSVTLDVPCFRELGSSPSYNILAYDMYRGRIVFSRPSGALVVDFL</sequence>
<evidence type="ECO:0000313" key="1">
    <source>
        <dbReference type="EMBL" id="KAH7908775.1"/>
    </source>
</evidence>
<keyword evidence="2" id="KW-1185">Reference proteome</keyword>
<protein>
    <submittedName>
        <fullName evidence="1">Uncharacterized protein</fullName>
    </submittedName>
</protein>
<reference evidence="1" key="1">
    <citation type="journal article" date="2021" name="New Phytol.">
        <title>Evolutionary innovations through gain and loss of genes in the ectomycorrhizal Boletales.</title>
        <authorList>
            <person name="Wu G."/>
            <person name="Miyauchi S."/>
            <person name="Morin E."/>
            <person name="Kuo A."/>
            <person name="Drula E."/>
            <person name="Varga T."/>
            <person name="Kohler A."/>
            <person name="Feng B."/>
            <person name="Cao Y."/>
            <person name="Lipzen A."/>
            <person name="Daum C."/>
            <person name="Hundley H."/>
            <person name="Pangilinan J."/>
            <person name="Johnson J."/>
            <person name="Barry K."/>
            <person name="LaButti K."/>
            <person name="Ng V."/>
            <person name="Ahrendt S."/>
            <person name="Min B."/>
            <person name="Choi I.G."/>
            <person name="Park H."/>
            <person name="Plett J.M."/>
            <person name="Magnuson J."/>
            <person name="Spatafora J.W."/>
            <person name="Nagy L.G."/>
            <person name="Henrissat B."/>
            <person name="Grigoriev I.V."/>
            <person name="Yang Z.L."/>
            <person name="Xu J."/>
            <person name="Martin F.M."/>
        </authorList>
    </citation>
    <scope>NUCLEOTIDE SEQUENCE</scope>
    <source>
        <strain evidence="1">ATCC 28755</strain>
    </source>
</reference>
<gene>
    <name evidence="1" type="ORF">BJ138DRAFT_1115534</name>
</gene>
<dbReference type="Proteomes" id="UP000790377">
    <property type="component" value="Unassembled WGS sequence"/>
</dbReference>
<dbReference type="EMBL" id="MU267798">
    <property type="protein sequence ID" value="KAH7908775.1"/>
    <property type="molecule type" value="Genomic_DNA"/>
</dbReference>
<name>A0ACB8A5W3_9AGAM</name>
<accession>A0ACB8A5W3</accession>
<comment type="caution">
    <text evidence="1">The sequence shown here is derived from an EMBL/GenBank/DDBJ whole genome shotgun (WGS) entry which is preliminary data.</text>
</comment>
<proteinExistence type="predicted"/>
<organism evidence="1 2">
    <name type="scientific">Hygrophoropsis aurantiaca</name>
    <dbReference type="NCBI Taxonomy" id="72124"/>
    <lineage>
        <taxon>Eukaryota</taxon>
        <taxon>Fungi</taxon>
        <taxon>Dikarya</taxon>
        <taxon>Basidiomycota</taxon>
        <taxon>Agaricomycotina</taxon>
        <taxon>Agaricomycetes</taxon>
        <taxon>Agaricomycetidae</taxon>
        <taxon>Boletales</taxon>
        <taxon>Coniophorineae</taxon>
        <taxon>Hygrophoropsidaceae</taxon>
        <taxon>Hygrophoropsis</taxon>
    </lineage>
</organism>
<evidence type="ECO:0000313" key="2">
    <source>
        <dbReference type="Proteomes" id="UP000790377"/>
    </source>
</evidence>